<proteinExistence type="predicted"/>
<dbReference type="EMBL" id="JBBUTF010000011">
    <property type="protein sequence ID" value="MEK8026869.1"/>
    <property type="molecule type" value="Genomic_DNA"/>
</dbReference>
<evidence type="ECO:0000313" key="2">
    <source>
        <dbReference type="Proteomes" id="UP001368500"/>
    </source>
</evidence>
<accession>A0ABU9BAS2</accession>
<name>A0ABU9BAS2_9BURK</name>
<dbReference type="RefSeq" id="WP_341374652.1">
    <property type="nucleotide sequence ID" value="NZ_JBBUTF010000011.1"/>
</dbReference>
<keyword evidence="2" id="KW-1185">Reference proteome</keyword>
<reference evidence="1 2" key="1">
    <citation type="submission" date="2024-04" db="EMBL/GenBank/DDBJ databases">
        <title>Novel species of the genus Ideonella isolated from streams.</title>
        <authorList>
            <person name="Lu H."/>
        </authorList>
    </citation>
    <scope>NUCLEOTIDE SEQUENCE [LARGE SCALE GENOMIC DNA]</scope>
    <source>
        <strain evidence="1 2">BYS139W</strain>
    </source>
</reference>
<organism evidence="1 2">
    <name type="scientific">Pseudaquabacterium rugosum</name>
    <dbReference type="NCBI Taxonomy" id="2984194"/>
    <lineage>
        <taxon>Bacteria</taxon>
        <taxon>Pseudomonadati</taxon>
        <taxon>Pseudomonadota</taxon>
        <taxon>Betaproteobacteria</taxon>
        <taxon>Burkholderiales</taxon>
        <taxon>Sphaerotilaceae</taxon>
        <taxon>Pseudaquabacterium</taxon>
    </lineage>
</organism>
<protein>
    <submittedName>
        <fullName evidence="1">Uncharacterized protein</fullName>
    </submittedName>
</protein>
<gene>
    <name evidence="1" type="ORF">AACH11_12935</name>
</gene>
<sequence>MSSPHACRPRWLWLSVRIRCALTPDDPQLIAQYLCLGHRLVCSGQLPGWSTARRELCLLMDTAADPLLPQHWRETCADHAGRALAELDAHAGSQPHRHAELRHWRSRLARLDLHTTLPIDEAAPGAPSTDHP</sequence>
<evidence type="ECO:0000313" key="1">
    <source>
        <dbReference type="EMBL" id="MEK8026869.1"/>
    </source>
</evidence>
<dbReference type="Proteomes" id="UP001368500">
    <property type="component" value="Unassembled WGS sequence"/>
</dbReference>
<comment type="caution">
    <text evidence="1">The sequence shown here is derived from an EMBL/GenBank/DDBJ whole genome shotgun (WGS) entry which is preliminary data.</text>
</comment>